<gene>
    <name evidence="1" type="ORF">DCAF_LOCUS24606</name>
</gene>
<dbReference type="Proteomes" id="UP001314170">
    <property type="component" value="Unassembled WGS sequence"/>
</dbReference>
<protein>
    <submittedName>
        <fullName evidence="1">Uncharacterized protein</fullName>
    </submittedName>
</protein>
<dbReference type="EMBL" id="CAWUPB010001194">
    <property type="protein sequence ID" value="CAK7353198.1"/>
    <property type="molecule type" value="Genomic_DNA"/>
</dbReference>
<comment type="caution">
    <text evidence="1">The sequence shown here is derived from an EMBL/GenBank/DDBJ whole genome shotgun (WGS) entry which is preliminary data.</text>
</comment>
<reference evidence="1 2" key="1">
    <citation type="submission" date="2024-01" db="EMBL/GenBank/DDBJ databases">
        <authorList>
            <person name="Waweru B."/>
        </authorList>
    </citation>
    <scope>NUCLEOTIDE SEQUENCE [LARGE SCALE GENOMIC DNA]</scope>
</reference>
<name>A0AAV1SML0_9ROSI</name>
<organism evidence="1 2">
    <name type="scientific">Dovyalis caffra</name>
    <dbReference type="NCBI Taxonomy" id="77055"/>
    <lineage>
        <taxon>Eukaryota</taxon>
        <taxon>Viridiplantae</taxon>
        <taxon>Streptophyta</taxon>
        <taxon>Embryophyta</taxon>
        <taxon>Tracheophyta</taxon>
        <taxon>Spermatophyta</taxon>
        <taxon>Magnoliopsida</taxon>
        <taxon>eudicotyledons</taxon>
        <taxon>Gunneridae</taxon>
        <taxon>Pentapetalae</taxon>
        <taxon>rosids</taxon>
        <taxon>fabids</taxon>
        <taxon>Malpighiales</taxon>
        <taxon>Salicaceae</taxon>
        <taxon>Flacourtieae</taxon>
        <taxon>Dovyalis</taxon>
    </lineage>
</organism>
<sequence length="102" mass="11498">MEKKLEMPTYDREDDPTPWVFKVERYFGVNKSTDSEKLKAARVRLGGSSLEVDKDPKLVANKCALRAGSRLQTELKFDPKAAPIQESLDNFSSLPFYIGIAC</sequence>
<accession>A0AAV1SML0</accession>
<proteinExistence type="predicted"/>
<evidence type="ECO:0000313" key="2">
    <source>
        <dbReference type="Proteomes" id="UP001314170"/>
    </source>
</evidence>
<keyword evidence="2" id="KW-1185">Reference proteome</keyword>
<dbReference type="AlphaFoldDB" id="A0AAV1SML0"/>
<evidence type="ECO:0000313" key="1">
    <source>
        <dbReference type="EMBL" id="CAK7353198.1"/>
    </source>
</evidence>